<evidence type="ECO:0000313" key="1">
    <source>
        <dbReference type="EMBL" id="MBX27539.1"/>
    </source>
</evidence>
<name>A0A2P2MBD0_RHIMU</name>
<proteinExistence type="predicted"/>
<dbReference type="EMBL" id="GGEC01047055">
    <property type="protein sequence ID" value="MBX27539.1"/>
    <property type="molecule type" value="Transcribed_RNA"/>
</dbReference>
<organism evidence="1">
    <name type="scientific">Rhizophora mucronata</name>
    <name type="common">Asiatic mangrove</name>
    <dbReference type="NCBI Taxonomy" id="61149"/>
    <lineage>
        <taxon>Eukaryota</taxon>
        <taxon>Viridiplantae</taxon>
        <taxon>Streptophyta</taxon>
        <taxon>Embryophyta</taxon>
        <taxon>Tracheophyta</taxon>
        <taxon>Spermatophyta</taxon>
        <taxon>Magnoliopsida</taxon>
        <taxon>eudicotyledons</taxon>
        <taxon>Gunneridae</taxon>
        <taxon>Pentapetalae</taxon>
        <taxon>rosids</taxon>
        <taxon>fabids</taxon>
        <taxon>Malpighiales</taxon>
        <taxon>Rhizophoraceae</taxon>
        <taxon>Rhizophora</taxon>
    </lineage>
</organism>
<reference evidence="1" key="1">
    <citation type="submission" date="2018-02" db="EMBL/GenBank/DDBJ databases">
        <title>Rhizophora mucronata_Transcriptome.</title>
        <authorList>
            <person name="Meera S.P."/>
            <person name="Sreeshan A."/>
            <person name="Augustine A."/>
        </authorList>
    </citation>
    <scope>NUCLEOTIDE SEQUENCE</scope>
    <source>
        <tissue evidence="1">Leaf</tissue>
    </source>
</reference>
<protein>
    <submittedName>
        <fullName evidence="1">Uncharacterized protein</fullName>
    </submittedName>
</protein>
<accession>A0A2P2MBD0</accession>
<sequence>MASRGGGR</sequence>